<dbReference type="Gene3D" id="3.90.79.10">
    <property type="entry name" value="Nucleoside Triphosphate Pyrophosphohydrolase"/>
    <property type="match status" value="1"/>
</dbReference>
<evidence type="ECO:0000313" key="6">
    <source>
        <dbReference type="Proteomes" id="UP000034189"/>
    </source>
</evidence>
<dbReference type="PANTHER" id="PTHR43046:SF2">
    <property type="entry name" value="8-OXO-DGTP DIPHOSPHATASE-RELATED"/>
    <property type="match status" value="1"/>
</dbReference>
<dbReference type="GO" id="GO:0016787">
    <property type="term" value="F:hydrolase activity"/>
    <property type="evidence" value="ECO:0007669"/>
    <property type="project" value="UniProtKB-KW"/>
</dbReference>
<evidence type="ECO:0000256" key="1">
    <source>
        <dbReference type="ARBA" id="ARBA00001946"/>
    </source>
</evidence>
<reference evidence="5 6" key="1">
    <citation type="submission" date="2015-03" db="EMBL/GenBank/DDBJ databases">
        <authorList>
            <person name="Abdul Halim M."/>
        </authorList>
    </citation>
    <scope>NUCLEOTIDE SEQUENCE [LARGE SCALE GENOMIC DNA]</scope>
    <source>
        <strain evidence="5 6">ATCC 35681</strain>
    </source>
</reference>
<comment type="similarity">
    <text evidence="3">Belongs to the Nudix hydrolase family.</text>
</comment>
<feature type="domain" description="Nudix hydrolase" evidence="4">
    <location>
        <begin position="19"/>
        <end position="153"/>
    </location>
</feature>
<dbReference type="SUPFAM" id="SSF55811">
    <property type="entry name" value="Nudix"/>
    <property type="match status" value="1"/>
</dbReference>
<dbReference type="AlphaFoldDB" id="A0A0F7FAI5"/>
<dbReference type="PROSITE" id="PS51462">
    <property type="entry name" value="NUDIX"/>
    <property type="match status" value="1"/>
</dbReference>
<evidence type="ECO:0000256" key="3">
    <source>
        <dbReference type="RuleBase" id="RU003476"/>
    </source>
</evidence>
<proteinExistence type="inferred from homology"/>
<evidence type="ECO:0000259" key="4">
    <source>
        <dbReference type="PROSITE" id="PS51462"/>
    </source>
</evidence>
<dbReference type="InterPro" id="IPR015797">
    <property type="entry name" value="NUDIX_hydrolase-like_dom_sf"/>
</dbReference>
<dbReference type="PROSITE" id="PS00893">
    <property type="entry name" value="NUDIX_BOX"/>
    <property type="match status" value="1"/>
</dbReference>
<dbReference type="OrthoDB" id="9787476at2"/>
<dbReference type="InterPro" id="IPR020476">
    <property type="entry name" value="Nudix_hydrolase"/>
</dbReference>
<dbReference type="InterPro" id="IPR000086">
    <property type="entry name" value="NUDIX_hydrolase_dom"/>
</dbReference>
<dbReference type="EMBL" id="CP011114">
    <property type="protein sequence ID" value="AKG35585.1"/>
    <property type="molecule type" value="Genomic_DNA"/>
</dbReference>
<comment type="cofactor">
    <cofactor evidence="1">
        <name>Mg(2+)</name>
        <dbReference type="ChEBI" id="CHEBI:18420"/>
    </cofactor>
</comment>
<reference evidence="5 6" key="2">
    <citation type="journal article" date="2016" name="Genome Announc.">
        <title>Genome Sequence of a Gram-Positive Diazotroph, Paenibacillus durus Type Strain ATCC 35681.</title>
        <authorList>
            <person name="Halim M.A."/>
            <person name="Rahman A.Y."/>
            <person name="Sim K.S."/>
            <person name="Yam H.C."/>
            <person name="Rahim A.A."/>
            <person name="Ghazali A.H."/>
            <person name="Najimudin N."/>
        </authorList>
    </citation>
    <scope>NUCLEOTIDE SEQUENCE [LARGE SCALE GENOMIC DNA]</scope>
    <source>
        <strain evidence="5 6">ATCC 35681</strain>
    </source>
</reference>
<gene>
    <name evidence="5" type="ORF">VK70_14205</name>
</gene>
<dbReference type="PATRIC" id="fig|1333534.5.peg.3128"/>
<keyword evidence="2 3" id="KW-0378">Hydrolase</keyword>
<sequence>MPMSEYYQNLRNKVGKDLLFMPSVAAIIRNDLNEILFIRKKGESIWGLPAGAIEIGEAPAEAVIREVCEETGLIVVPDKIAGVFGGNKYRYEYSNGHKVEYLAIVFECRITEGLRGETDGEVAEFQFYKEDQIPEIAIPYPSEIFTRQKSEAAMFDFRK</sequence>
<dbReference type="InterPro" id="IPR020084">
    <property type="entry name" value="NUDIX_hydrolase_CS"/>
</dbReference>
<name>A0A0F7FAI5_PAEDU</name>
<evidence type="ECO:0000256" key="2">
    <source>
        <dbReference type="ARBA" id="ARBA00022801"/>
    </source>
</evidence>
<dbReference type="RefSeq" id="WP_025693688.1">
    <property type="nucleotide sequence ID" value="NZ_ASQQ01000009.1"/>
</dbReference>
<accession>A0A0F7FAI5</accession>
<evidence type="ECO:0000313" key="5">
    <source>
        <dbReference type="EMBL" id="AKG35585.1"/>
    </source>
</evidence>
<dbReference type="Proteomes" id="UP000034189">
    <property type="component" value="Chromosome"/>
</dbReference>
<dbReference type="Pfam" id="PF00293">
    <property type="entry name" value="NUDIX"/>
    <property type="match status" value="1"/>
</dbReference>
<dbReference type="HOGENOM" id="CLU_037162_7_3_9"/>
<organism evidence="5 6">
    <name type="scientific">Paenibacillus durus ATCC 35681</name>
    <dbReference type="NCBI Taxonomy" id="1333534"/>
    <lineage>
        <taxon>Bacteria</taxon>
        <taxon>Bacillati</taxon>
        <taxon>Bacillota</taxon>
        <taxon>Bacilli</taxon>
        <taxon>Bacillales</taxon>
        <taxon>Paenibacillaceae</taxon>
        <taxon>Paenibacillus</taxon>
    </lineage>
</organism>
<protein>
    <submittedName>
        <fullName evidence="5">NUDIX hydrolase</fullName>
    </submittedName>
</protein>
<dbReference type="PRINTS" id="PR00502">
    <property type="entry name" value="NUDIXFAMILY"/>
</dbReference>
<dbReference type="PANTHER" id="PTHR43046">
    <property type="entry name" value="GDP-MANNOSE MANNOSYL HYDROLASE"/>
    <property type="match status" value="1"/>
</dbReference>